<proteinExistence type="predicted"/>
<reference evidence="2" key="1">
    <citation type="submission" date="2010-08" db="EMBL/GenBank/DDBJ databases">
        <authorList>
            <consortium name="Caenorhabditis japonica Sequencing Consortium"/>
            <person name="Wilson R.K."/>
        </authorList>
    </citation>
    <scope>NUCLEOTIDE SEQUENCE [LARGE SCALE GENOMIC DNA]</scope>
    <source>
        <strain evidence="2">DF5081</strain>
    </source>
</reference>
<evidence type="ECO:0000313" key="2">
    <source>
        <dbReference type="Proteomes" id="UP000005237"/>
    </source>
</evidence>
<keyword evidence="2" id="KW-1185">Reference proteome</keyword>
<evidence type="ECO:0000313" key="1">
    <source>
        <dbReference type="EnsemblMetazoa" id="CJA09959.1"/>
    </source>
</evidence>
<protein>
    <submittedName>
        <fullName evidence="1">Uncharacterized protein</fullName>
    </submittedName>
</protein>
<accession>A0A8R1HVS1</accession>
<organism evidence="1 2">
    <name type="scientific">Caenorhabditis japonica</name>
    <dbReference type="NCBI Taxonomy" id="281687"/>
    <lineage>
        <taxon>Eukaryota</taxon>
        <taxon>Metazoa</taxon>
        <taxon>Ecdysozoa</taxon>
        <taxon>Nematoda</taxon>
        <taxon>Chromadorea</taxon>
        <taxon>Rhabditida</taxon>
        <taxon>Rhabditina</taxon>
        <taxon>Rhabditomorpha</taxon>
        <taxon>Rhabditoidea</taxon>
        <taxon>Rhabditidae</taxon>
        <taxon>Peloderinae</taxon>
        <taxon>Caenorhabditis</taxon>
    </lineage>
</organism>
<dbReference type="EnsemblMetazoa" id="CJA09959.1">
    <property type="protein sequence ID" value="CJA09959.1"/>
    <property type="gene ID" value="WBGene00129163"/>
</dbReference>
<sequence length="87" mass="9640">MLDGYDLLIKAQCSESMKSIDSEDVIECLNNERREDVRIGLCHRIAFLIYQDSNFGLFPLDTRSSSILASVGGLCKSMIESGSTFGQ</sequence>
<dbReference type="Proteomes" id="UP000005237">
    <property type="component" value="Unassembled WGS sequence"/>
</dbReference>
<dbReference type="AlphaFoldDB" id="A0A8R1HVS1"/>
<reference evidence="1" key="2">
    <citation type="submission" date="2022-06" db="UniProtKB">
        <authorList>
            <consortium name="EnsemblMetazoa"/>
        </authorList>
    </citation>
    <scope>IDENTIFICATION</scope>
    <source>
        <strain evidence="1">DF5081</strain>
    </source>
</reference>
<name>A0A8R1HVS1_CAEJA</name>